<dbReference type="GeneTree" id="ENSGT00440000038972"/>
<name>A0A3Q4HY63_NEOBR</name>
<keyword evidence="8" id="KW-0472">Membrane</keyword>
<dbReference type="SUPFAM" id="SSF82895">
    <property type="entry name" value="TSP-1 type 1 repeat"/>
    <property type="match status" value="5"/>
</dbReference>
<protein>
    <submittedName>
        <fullName evidence="9">Uncharacterized protein</fullName>
    </submittedName>
</protein>
<evidence type="ECO:0000256" key="6">
    <source>
        <dbReference type="ARBA" id="ARBA00023157"/>
    </source>
</evidence>
<dbReference type="Proteomes" id="UP000261580">
    <property type="component" value="Unassembled WGS sequence"/>
</dbReference>
<evidence type="ECO:0000256" key="4">
    <source>
        <dbReference type="ARBA" id="ARBA00022729"/>
    </source>
</evidence>
<dbReference type="Pfam" id="PF00090">
    <property type="entry name" value="TSP_1"/>
    <property type="match status" value="5"/>
</dbReference>
<evidence type="ECO:0000313" key="9">
    <source>
        <dbReference type="Ensembl" id="ENSNBRP00000022692.1"/>
    </source>
</evidence>
<dbReference type="PROSITE" id="PS50092">
    <property type="entry name" value="TSP1"/>
    <property type="match status" value="4"/>
</dbReference>
<dbReference type="AlphaFoldDB" id="A0A3Q4HY63"/>
<sequence length="424" mass="47097">YSLSLFAHFVWSLFIHKQKSLLLTSFTVLQLLLTRIERDPQQTHRVSTSQLQVFLEFVTRWSAWTPWGHCSVSCGAGLQSRYRFCSSPRPSGRGLPCTGPHHEDQVCIIAPKRHVFNVMRWLFPGDGGWCEWSEWTPCSRTCGAESVTRYRSCSCPEPEAGGEPCSGEQEVHILQCQSVPGCHVDGGWSQWGAWTECSLSCGGGVKFRRRLCDNPSPQSGGRGCLGDAEQQRDCNTHLCTVGPWLPWSQWSECSVSCGGGQQYHSHVCSSPACSGLSRQSKICNTHVCLGLLPVQYLYPCSLSCGGLGLKTRSRGCTQPAPAHGGRDCQGPRRETTYCQAPDCPGTLERLCRTRAVCNMCSSGMKVRFMKSCFSPPATVVPTEEPATPGRFKHFAVHSFYSVPLVAFFHFFFLYLCMLFKLFLS</sequence>
<proteinExistence type="predicted"/>
<dbReference type="Bgee" id="ENSNBRG00000017324">
    <property type="expression patterns" value="Expressed in brain"/>
</dbReference>
<keyword evidence="4" id="KW-0732">Signal</keyword>
<dbReference type="GO" id="GO:0005576">
    <property type="term" value="C:extracellular region"/>
    <property type="evidence" value="ECO:0007669"/>
    <property type="project" value="UniProtKB-SubCell"/>
</dbReference>
<dbReference type="Ensembl" id="ENSNBRT00000023288.1">
    <property type="protein sequence ID" value="ENSNBRP00000022692.1"/>
    <property type="gene ID" value="ENSNBRG00000017324.1"/>
</dbReference>
<dbReference type="PANTHER" id="PTHR22906:SF43">
    <property type="entry name" value="PROPERDIN"/>
    <property type="match status" value="1"/>
</dbReference>
<dbReference type="Gene3D" id="2.20.100.10">
    <property type="entry name" value="Thrombospondin type-1 (TSP1) repeat"/>
    <property type="match status" value="5"/>
</dbReference>
<keyword evidence="6" id="KW-1015">Disulfide bond</keyword>
<keyword evidence="8" id="KW-1133">Transmembrane helix</keyword>
<dbReference type="STRING" id="32507.ENSNBRP00000022692"/>
<evidence type="ECO:0000256" key="5">
    <source>
        <dbReference type="ARBA" id="ARBA00022737"/>
    </source>
</evidence>
<evidence type="ECO:0000256" key="7">
    <source>
        <dbReference type="ARBA" id="ARBA00023180"/>
    </source>
</evidence>
<dbReference type="FunFam" id="2.20.100.10:FF:000067">
    <property type="entry name" value="Hemicentin 1"/>
    <property type="match status" value="1"/>
</dbReference>
<dbReference type="InterPro" id="IPR036383">
    <property type="entry name" value="TSP1_rpt_sf"/>
</dbReference>
<dbReference type="PANTHER" id="PTHR22906">
    <property type="entry name" value="PROPERDIN"/>
    <property type="match status" value="1"/>
</dbReference>
<evidence type="ECO:0000313" key="10">
    <source>
        <dbReference type="Proteomes" id="UP000261580"/>
    </source>
</evidence>
<dbReference type="InterPro" id="IPR052065">
    <property type="entry name" value="Compl_asym_regulator"/>
</dbReference>
<accession>A0A3Q4HY63</accession>
<keyword evidence="5" id="KW-0677">Repeat</keyword>
<reference evidence="9" key="1">
    <citation type="submission" date="2025-08" db="UniProtKB">
        <authorList>
            <consortium name="Ensembl"/>
        </authorList>
    </citation>
    <scope>IDENTIFICATION</scope>
</reference>
<keyword evidence="2" id="KW-0964">Secreted</keyword>
<keyword evidence="7" id="KW-0325">Glycoprotein</keyword>
<keyword evidence="8" id="KW-0812">Transmembrane</keyword>
<feature type="transmembrane region" description="Helical" evidence="8">
    <location>
        <begin position="400"/>
        <end position="423"/>
    </location>
</feature>
<evidence type="ECO:0000256" key="8">
    <source>
        <dbReference type="SAM" id="Phobius"/>
    </source>
</evidence>
<evidence type="ECO:0000256" key="2">
    <source>
        <dbReference type="ARBA" id="ARBA00022525"/>
    </source>
</evidence>
<keyword evidence="3" id="KW-0245">EGF-like domain</keyword>
<comment type="subcellular location">
    <subcellularLocation>
        <location evidence="1">Secreted</location>
    </subcellularLocation>
</comment>
<reference evidence="9" key="2">
    <citation type="submission" date="2025-09" db="UniProtKB">
        <authorList>
            <consortium name="Ensembl"/>
        </authorList>
    </citation>
    <scope>IDENTIFICATION</scope>
</reference>
<evidence type="ECO:0000256" key="1">
    <source>
        <dbReference type="ARBA" id="ARBA00004613"/>
    </source>
</evidence>
<dbReference type="FunFam" id="2.20.100.10:FF:000001">
    <property type="entry name" value="semaphorin-5A isoform X1"/>
    <property type="match status" value="1"/>
</dbReference>
<organism evidence="9 10">
    <name type="scientific">Neolamprologus brichardi</name>
    <name type="common">Fairy cichlid</name>
    <name type="synonym">Lamprologus brichardi</name>
    <dbReference type="NCBI Taxonomy" id="32507"/>
    <lineage>
        <taxon>Eukaryota</taxon>
        <taxon>Metazoa</taxon>
        <taxon>Chordata</taxon>
        <taxon>Craniata</taxon>
        <taxon>Vertebrata</taxon>
        <taxon>Euteleostomi</taxon>
        <taxon>Actinopterygii</taxon>
        <taxon>Neopterygii</taxon>
        <taxon>Teleostei</taxon>
        <taxon>Neoteleostei</taxon>
        <taxon>Acanthomorphata</taxon>
        <taxon>Ovalentaria</taxon>
        <taxon>Cichlomorphae</taxon>
        <taxon>Cichliformes</taxon>
        <taxon>Cichlidae</taxon>
        <taxon>African cichlids</taxon>
        <taxon>Pseudocrenilabrinae</taxon>
        <taxon>Lamprologini</taxon>
        <taxon>Neolamprologus</taxon>
    </lineage>
</organism>
<evidence type="ECO:0000256" key="3">
    <source>
        <dbReference type="ARBA" id="ARBA00022536"/>
    </source>
</evidence>
<keyword evidence="10" id="KW-1185">Reference proteome</keyword>
<dbReference type="InterPro" id="IPR000884">
    <property type="entry name" value="TSP1_rpt"/>
</dbReference>
<dbReference type="SMART" id="SM00209">
    <property type="entry name" value="TSP1"/>
    <property type="match status" value="5"/>
</dbReference>
<dbReference type="PRINTS" id="PR01705">
    <property type="entry name" value="TSP1REPEAT"/>
</dbReference>